<accession>A0A917MHG2</accession>
<feature type="binding site" evidence="8">
    <location>
        <position position="8"/>
    </location>
    <ligand>
        <name>Mg(2+)</name>
        <dbReference type="ChEBI" id="CHEBI:18420"/>
    </ligand>
</feature>
<evidence type="ECO:0000256" key="8">
    <source>
        <dbReference type="HAMAP-Rule" id="MF_00265"/>
    </source>
</evidence>
<keyword evidence="11" id="KW-1185">Reference proteome</keyword>
<feature type="binding site" evidence="8">
    <location>
        <position position="107"/>
    </location>
    <ligand>
        <name>Mg(2+)</name>
        <dbReference type="ChEBI" id="CHEBI:18420"/>
    </ligand>
</feature>
<keyword evidence="8" id="KW-0800">Toxin</keyword>
<comment type="cofactor">
    <cofactor evidence="1 8">
        <name>Mg(2+)</name>
        <dbReference type="ChEBI" id="CHEBI:18420"/>
    </cofactor>
</comment>
<dbReference type="Pfam" id="PF01850">
    <property type="entry name" value="PIN"/>
    <property type="match status" value="1"/>
</dbReference>
<dbReference type="PANTHER" id="PTHR33653:SF1">
    <property type="entry name" value="RIBONUCLEASE VAPC2"/>
    <property type="match status" value="1"/>
</dbReference>
<name>A0A917MHG2_9HYPH</name>
<dbReference type="AlphaFoldDB" id="A0A917MHG2"/>
<proteinExistence type="inferred from homology"/>
<dbReference type="GO" id="GO:0016787">
    <property type="term" value="F:hydrolase activity"/>
    <property type="evidence" value="ECO:0007669"/>
    <property type="project" value="UniProtKB-KW"/>
</dbReference>
<protein>
    <recommendedName>
        <fullName evidence="8">Ribonuclease VapC</fullName>
        <shortName evidence="8">RNase VapC</shortName>
        <ecNumber evidence="8">3.1.-.-</ecNumber>
    </recommendedName>
    <alternativeName>
        <fullName evidence="8">Toxin VapC</fullName>
    </alternativeName>
</protein>
<keyword evidence="3 8" id="KW-0540">Nuclease</keyword>
<dbReference type="InterPro" id="IPR022907">
    <property type="entry name" value="VapC_family"/>
</dbReference>
<dbReference type="Proteomes" id="UP000603912">
    <property type="component" value="Unassembled WGS sequence"/>
</dbReference>
<keyword evidence="2 8" id="KW-1277">Toxin-antitoxin system</keyword>
<evidence type="ECO:0000256" key="7">
    <source>
        <dbReference type="ARBA" id="ARBA00038093"/>
    </source>
</evidence>
<keyword evidence="4 8" id="KW-0479">Metal-binding</keyword>
<evidence type="ECO:0000256" key="6">
    <source>
        <dbReference type="ARBA" id="ARBA00022842"/>
    </source>
</evidence>
<reference evidence="10" key="2">
    <citation type="submission" date="2020-09" db="EMBL/GenBank/DDBJ databases">
        <authorList>
            <person name="Sun Q."/>
            <person name="Zhou Y."/>
        </authorList>
    </citation>
    <scope>NUCLEOTIDE SEQUENCE</scope>
    <source>
        <strain evidence="10">CGMCC 1.12214</strain>
    </source>
</reference>
<gene>
    <name evidence="8 10" type="primary">vapC</name>
    <name evidence="10" type="ORF">GCM10007036_17610</name>
</gene>
<dbReference type="EC" id="3.1.-.-" evidence="8"/>
<dbReference type="GO" id="GO:0000287">
    <property type="term" value="F:magnesium ion binding"/>
    <property type="evidence" value="ECO:0007669"/>
    <property type="project" value="UniProtKB-UniRule"/>
</dbReference>
<organism evidence="10 11">
    <name type="scientific">Alsobacter metallidurans</name>
    <dbReference type="NCBI Taxonomy" id="340221"/>
    <lineage>
        <taxon>Bacteria</taxon>
        <taxon>Pseudomonadati</taxon>
        <taxon>Pseudomonadota</taxon>
        <taxon>Alphaproteobacteria</taxon>
        <taxon>Hyphomicrobiales</taxon>
        <taxon>Alsobacteraceae</taxon>
        <taxon>Alsobacter</taxon>
    </lineage>
</organism>
<evidence type="ECO:0000256" key="5">
    <source>
        <dbReference type="ARBA" id="ARBA00022801"/>
    </source>
</evidence>
<dbReference type="SUPFAM" id="SSF88723">
    <property type="entry name" value="PIN domain-like"/>
    <property type="match status" value="1"/>
</dbReference>
<sequence>MDALMFIDTSVFVAILCGEPEAPLFAAAIERAARRFTSPMVRLETCMVASTRLDRSPADVEMDFDAILIEAAIEVAPITDETSRLAVRAFERFGKGRGTAARLNLADCFSYASARALGAPILFKGRDFAATELGVAVY</sequence>
<keyword evidence="5 8" id="KW-0378">Hydrolase</keyword>
<dbReference type="Gene3D" id="3.40.50.1010">
    <property type="entry name" value="5'-nuclease"/>
    <property type="match status" value="1"/>
</dbReference>
<comment type="function">
    <text evidence="8">Toxic component of a toxin-antitoxin (TA) system. An RNase.</text>
</comment>
<evidence type="ECO:0000256" key="1">
    <source>
        <dbReference type="ARBA" id="ARBA00001946"/>
    </source>
</evidence>
<evidence type="ECO:0000256" key="2">
    <source>
        <dbReference type="ARBA" id="ARBA00022649"/>
    </source>
</evidence>
<dbReference type="CDD" id="cd09871">
    <property type="entry name" value="PIN_MtVapC28-VapC30-like"/>
    <property type="match status" value="1"/>
</dbReference>
<evidence type="ECO:0000313" key="11">
    <source>
        <dbReference type="Proteomes" id="UP000603912"/>
    </source>
</evidence>
<dbReference type="EMBL" id="BMES01000001">
    <property type="protein sequence ID" value="GGH16701.1"/>
    <property type="molecule type" value="Genomic_DNA"/>
</dbReference>
<evidence type="ECO:0000259" key="9">
    <source>
        <dbReference type="Pfam" id="PF01850"/>
    </source>
</evidence>
<evidence type="ECO:0000256" key="4">
    <source>
        <dbReference type="ARBA" id="ARBA00022723"/>
    </source>
</evidence>
<dbReference type="HAMAP" id="MF_00265">
    <property type="entry name" value="VapC_Nob1"/>
    <property type="match status" value="1"/>
</dbReference>
<dbReference type="GO" id="GO:0090729">
    <property type="term" value="F:toxin activity"/>
    <property type="evidence" value="ECO:0007669"/>
    <property type="project" value="UniProtKB-KW"/>
</dbReference>
<dbReference type="GO" id="GO:0004540">
    <property type="term" value="F:RNA nuclease activity"/>
    <property type="evidence" value="ECO:0007669"/>
    <property type="project" value="InterPro"/>
</dbReference>
<comment type="caution">
    <text evidence="10">The sequence shown here is derived from an EMBL/GenBank/DDBJ whole genome shotgun (WGS) entry which is preliminary data.</text>
</comment>
<dbReference type="InterPro" id="IPR029060">
    <property type="entry name" value="PIN-like_dom_sf"/>
</dbReference>
<comment type="similarity">
    <text evidence="7 8">Belongs to the PINc/VapC protein family.</text>
</comment>
<dbReference type="PANTHER" id="PTHR33653">
    <property type="entry name" value="RIBONUCLEASE VAPC2"/>
    <property type="match status" value="1"/>
</dbReference>
<dbReference type="InterPro" id="IPR002716">
    <property type="entry name" value="PIN_dom"/>
</dbReference>
<reference evidence="10" key="1">
    <citation type="journal article" date="2014" name="Int. J. Syst. Evol. Microbiol.">
        <title>Complete genome sequence of Corynebacterium casei LMG S-19264T (=DSM 44701T), isolated from a smear-ripened cheese.</title>
        <authorList>
            <consortium name="US DOE Joint Genome Institute (JGI-PGF)"/>
            <person name="Walter F."/>
            <person name="Albersmeier A."/>
            <person name="Kalinowski J."/>
            <person name="Ruckert C."/>
        </authorList>
    </citation>
    <scope>NUCLEOTIDE SEQUENCE</scope>
    <source>
        <strain evidence="10">CGMCC 1.12214</strain>
    </source>
</reference>
<feature type="domain" description="PIN" evidence="9">
    <location>
        <begin position="5"/>
        <end position="131"/>
    </location>
</feature>
<evidence type="ECO:0000313" key="10">
    <source>
        <dbReference type="EMBL" id="GGH16701.1"/>
    </source>
</evidence>
<evidence type="ECO:0000256" key="3">
    <source>
        <dbReference type="ARBA" id="ARBA00022722"/>
    </source>
</evidence>
<dbReference type="InterPro" id="IPR050556">
    <property type="entry name" value="Type_II_TA_system_RNase"/>
</dbReference>
<keyword evidence="6 8" id="KW-0460">Magnesium</keyword>